<proteinExistence type="predicted"/>
<protein>
    <submittedName>
        <fullName evidence="1">Uncharacterized protein</fullName>
    </submittedName>
</protein>
<dbReference type="AlphaFoldDB" id="A0A955RMG9"/>
<dbReference type="EMBL" id="JAGQLF010000093">
    <property type="protein sequence ID" value="MCA9387343.1"/>
    <property type="molecule type" value="Genomic_DNA"/>
</dbReference>
<evidence type="ECO:0000313" key="2">
    <source>
        <dbReference type="Proteomes" id="UP000714915"/>
    </source>
</evidence>
<sequence length="209" mass="24452">MTRAQKLLSKFFLIFTALLALFSLSDYIRYINYSEYTIDYVDLSYVLFLSPGRYLSFSSQYDSIENINVSTERPFEFVIEPDTKLTEHGVDFLIFNKTKVEEVNKNGIKRITTVHRNNGNTTKINIKASSDEYNNNSVYRVVFDYSDISGYELKDKKFIFKDKECEITIESKDDEYLFDKVDVTSSYFSIAQPFDKEIQFKLLAKVVCE</sequence>
<comment type="caution">
    <text evidence="1">The sequence shown here is derived from an EMBL/GenBank/DDBJ whole genome shotgun (WGS) entry which is preliminary data.</text>
</comment>
<reference evidence="1" key="2">
    <citation type="journal article" date="2021" name="Microbiome">
        <title>Successional dynamics and alternative stable states in a saline activated sludge microbial community over 9 years.</title>
        <authorList>
            <person name="Wang Y."/>
            <person name="Ye J."/>
            <person name="Ju F."/>
            <person name="Liu L."/>
            <person name="Boyd J.A."/>
            <person name="Deng Y."/>
            <person name="Parks D.H."/>
            <person name="Jiang X."/>
            <person name="Yin X."/>
            <person name="Woodcroft B.J."/>
            <person name="Tyson G.W."/>
            <person name="Hugenholtz P."/>
            <person name="Polz M.F."/>
            <person name="Zhang T."/>
        </authorList>
    </citation>
    <scope>NUCLEOTIDE SEQUENCE</scope>
    <source>
        <strain evidence="1">HKST-UBA09</strain>
    </source>
</reference>
<evidence type="ECO:0000313" key="1">
    <source>
        <dbReference type="EMBL" id="MCA9387343.1"/>
    </source>
</evidence>
<accession>A0A955RMG9</accession>
<organism evidence="1 2">
    <name type="scientific">Candidatus Dojkabacteria bacterium</name>
    <dbReference type="NCBI Taxonomy" id="2099670"/>
    <lineage>
        <taxon>Bacteria</taxon>
        <taxon>Candidatus Dojkabacteria</taxon>
    </lineage>
</organism>
<reference evidence="1" key="1">
    <citation type="submission" date="2020-04" db="EMBL/GenBank/DDBJ databases">
        <authorList>
            <person name="Zhang T."/>
        </authorList>
    </citation>
    <scope>NUCLEOTIDE SEQUENCE</scope>
    <source>
        <strain evidence="1">HKST-UBA09</strain>
    </source>
</reference>
<gene>
    <name evidence="1" type="ORF">KC669_04890</name>
</gene>
<dbReference type="Proteomes" id="UP000714915">
    <property type="component" value="Unassembled WGS sequence"/>
</dbReference>
<name>A0A955RMG9_9BACT</name>